<dbReference type="Proteomes" id="UP000745859">
    <property type="component" value="Unassembled WGS sequence"/>
</dbReference>
<dbReference type="Pfam" id="PF12833">
    <property type="entry name" value="HTH_18"/>
    <property type="match status" value="1"/>
</dbReference>
<evidence type="ECO:0000256" key="2">
    <source>
        <dbReference type="ARBA" id="ARBA00023125"/>
    </source>
</evidence>
<dbReference type="EMBL" id="JAASQL010000006">
    <property type="protein sequence ID" value="NIJ46367.1"/>
    <property type="molecule type" value="Genomic_DNA"/>
</dbReference>
<dbReference type="PROSITE" id="PS01124">
    <property type="entry name" value="HTH_ARAC_FAMILY_2"/>
    <property type="match status" value="1"/>
</dbReference>
<keyword evidence="1" id="KW-0805">Transcription regulation</keyword>
<keyword evidence="6" id="KW-1185">Reference proteome</keyword>
<dbReference type="PANTHER" id="PTHR43280:SF2">
    <property type="entry name" value="HTH-TYPE TRANSCRIPTIONAL REGULATOR EXSA"/>
    <property type="match status" value="1"/>
</dbReference>
<comment type="caution">
    <text evidence="5">The sequence shown here is derived from an EMBL/GenBank/DDBJ whole genome shotgun (WGS) entry which is preliminary data.</text>
</comment>
<name>A0ABX0UH72_9FLAO</name>
<dbReference type="PANTHER" id="PTHR43280">
    <property type="entry name" value="ARAC-FAMILY TRANSCRIPTIONAL REGULATOR"/>
    <property type="match status" value="1"/>
</dbReference>
<gene>
    <name evidence="5" type="ORF">FHR24_002854</name>
</gene>
<dbReference type="SUPFAM" id="SSF46689">
    <property type="entry name" value="Homeodomain-like"/>
    <property type="match status" value="1"/>
</dbReference>
<keyword evidence="2" id="KW-0238">DNA-binding</keyword>
<evidence type="ECO:0000256" key="3">
    <source>
        <dbReference type="ARBA" id="ARBA00023163"/>
    </source>
</evidence>
<dbReference type="RefSeq" id="WP_167190352.1">
    <property type="nucleotide sequence ID" value="NZ_JAASQL010000006.1"/>
</dbReference>
<dbReference type="InterPro" id="IPR009057">
    <property type="entry name" value="Homeodomain-like_sf"/>
</dbReference>
<feature type="domain" description="HTH araC/xylS-type" evidence="4">
    <location>
        <begin position="72"/>
        <end position="175"/>
    </location>
</feature>
<accession>A0ABX0UH72</accession>
<dbReference type="SMART" id="SM00342">
    <property type="entry name" value="HTH_ARAC"/>
    <property type="match status" value="1"/>
</dbReference>
<protein>
    <submittedName>
        <fullName evidence="5">AraC-like DNA-binding protein</fullName>
    </submittedName>
</protein>
<proteinExistence type="predicted"/>
<organism evidence="5 6">
    <name type="scientific">Wenyingzhuangia heitensis</name>
    <dbReference type="NCBI Taxonomy" id="1487859"/>
    <lineage>
        <taxon>Bacteria</taxon>
        <taxon>Pseudomonadati</taxon>
        <taxon>Bacteroidota</taxon>
        <taxon>Flavobacteriia</taxon>
        <taxon>Flavobacteriales</taxon>
        <taxon>Flavobacteriaceae</taxon>
        <taxon>Wenyingzhuangia</taxon>
    </lineage>
</organism>
<evidence type="ECO:0000259" key="4">
    <source>
        <dbReference type="PROSITE" id="PS01124"/>
    </source>
</evidence>
<dbReference type="InterPro" id="IPR018060">
    <property type="entry name" value="HTH_AraC"/>
</dbReference>
<evidence type="ECO:0000313" key="5">
    <source>
        <dbReference type="EMBL" id="NIJ46367.1"/>
    </source>
</evidence>
<sequence>MEKIFYIKNMVCDRCKQVLRTEFNNASISFSKVDLGEVVVNITSEKELLIFKNIIITNGFEIASNETDLQVEKMKELLQDRITIQTGFDVKISEYIATKLHKEYSVLSKMFSTNVGVTIEKYVIYLKIEKAKELIQMGQLSFSEIAYSLNYKSSSHLAKQFKLLTGFSMTTYKTTKNWNRKTLDKIV</sequence>
<reference evidence="5 6" key="1">
    <citation type="submission" date="2020-03" db="EMBL/GenBank/DDBJ databases">
        <title>Genomic Encyclopedia of Type Strains, Phase IV (KMG-IV): sequencing the most valuable type-strain genomes for metagenomic binning, comparative biology and taxonomic classification.</title>
        <authorList>
            <person name="Goeker M."/>
        </authorList>
    </citation>
    <scope>NUCLEOTIDE SEQUENCE [LARGE SCALE GENOMIC DNA]</scope>
    <source>
        <strain evidence="5 6">DSM 101599</strain>
    </source>
</reference>
<keyword evidence="3" id="KW-0804">Transcription</keyword>
<evidence type="ECO:0000313" key="6">
    <source>
        <dbReference type="Proteomes" id="UP000745859"/>
    </source>
</evidence>
<dbReference type="Gene3D" id="1.10.10.60">
    <property type="entry name" value="Homeodomain-like"/>
    <property type="match status" value="1"/>
</dbReference>
<evidence type="ECO:0000256" key="1">
    <source>
        <dbReference type="ARBA" id="ARBA00023015"/>
    </source>
</evidence>